<evidence type="ECO:0000256" key="1">
    <source>
        <dbReference type="ARBA" id="ARBA00005234"/>
    </source>
</evidence>
<dbReference type="SUPFAM" id="SSF54001">
    <property type="entry name" value="Cysteine proteinases"/>
    <property type="match status" value="1"/>
</dbReference>
<dbReference type="AlphaFoldDB" id="A0A3M7S9Z4"/>
<accession>A0A3M7S9Z4</accession>
<evidence type="ECO:0000313" key="5">
    <source>
        <dbReference type="EMBL" id="RNA32646.1"/>
    </source>
</evidence>
<name>A0A3M7S9Z4_BRAPC</name>
<gene>
    <name evidence="5" type="ORF">BpHYR1_035330</name>
</gene>
<evidence type="ECO:0000256" key="3">
    <source>
        <dbReference type="ARBA" id="ARBA00022801"/>
    </source>
</evidence>
<evidence type="ECO:0000256" key="2">
    <source>
        <dbReference type="ARBA" id="ARBA00022670"/>
    </source>
</evidence>
<keyword evidence="3" id="KW-0378">Hydrolase</keyword>
<dbReference type="PROSITE" id="PS50600">
    <property type="entry name" value="ULP_PROTEASE"/>
    <property type="match status" value="1"/>
</dbReference>
<reference evidence="5 6" key="1">
    <citation type="journal article" date="2018" name="Sci. Rep.">
        <title>Genomic signatures of local adaptation to the degree of environmental predictability in rotifers.</title>
        <authorList>
            <person name="Franch-Gras L."/>
            <person name="Hahn C."/>
            <person name="Garcia-Roger E.M."/>
            <person name="Carmona M.J."/>
            <person name="Serra M."/>
            <person name="Gomez A."/>
        </authorList>
    </citation>
    <scope>NUCLEOTIDE SEQUENCE [LARGE SCALE GENOMIC DNA]</scope>
    <source>
        <strain evidence="5">HYR1</strain>
    </source>
</reference>
<organism evidence="5 6">
    <name type="scientific">Brachionus plicatilis</name>
    <name type="common">Marine rotifer</name>
    <name type="synonym">Brachionus muelleri</name>
    <dbReference type="NCBI Taxonomy" id="10195"/>
    <lineage>
        <taxon>Eukaryota</taxon>
        <taxon>Metazoa</taxon>
        <taxon>Spiralia</taxon>
        <taxon>Gnathifera</taxon>
        <taxon>Rotifera</taxon>
        <taxon>Eurotatoria</taxon>
        <taxon>Monogononta</taxon>
        <taxon>Pseudotrocha</taxon>
        <taxon>Ploima</taxon>
        <taxon>Brachionidae</taxon>
        <taxon>Brachionus</taxon>
    </lineage>
</organism>
<dbReference type="InterPro" id="IPR003653">
    <property type="entry name" value="Peptidase_C48_C"/>
</dbReference>
<comment type="similarity">
    <text evidence="1">Belongs to the peptidase C48 family.</text>
</comment>
<sequence length="232" mass="27319">MFTVLKTQIHIYNNFIVKYQPVCKDLFDALQLYTSQHLMKYEQVEFEPKDQPKRARLDDIGDIQFLEVRFWSQYERIPISMELLQLNHSQCQSLFVQVLHARDHWVVVSNYNPSYVDSDDGYFNWFLYDSMNNPEYYLNFIKPALKRLSGGSRFFNIINVEVSKQKGTKDCGLFALGYSLALAKDKNPGKLVFDQNKIRSEFTEIIKNQNLFPHAVKQNYNPKFTSICVDLI</sequence>
<feature type="domain" description="Ubiquitin-like protease family profile" evidence="4">
    <location>
        <begin position="1"/>
        <end position="182"/>
    </location>
</feature>
<dbReference type="Proteomes" id="UP000276133">
    <property type="component" value="Unassembled WGS sequence"/>
</dbReference>
<evidence type="ECO:0000259" key="4">
    <source>
        <dbReference type="PROSITE" id="PS50600"/>
    </source>
</evidence>
<dbReference type="EMBL" id="REGN01001773">
    <property type="protein sequence ID" value="RNA32646.1"/>
    <property type="molecule type" value="Genomic_DNA"/>
</dbReference>
<evidence type="ECO:0000313" key="6">
    <source>
        <dbReference type="Proteomes" id="UP000276133"/>
    </source>
</evidence>
<protein>
    <recommendedName>
        <fullName evidence="4">Ubiquitin-like protease family profile domain-containing protein</fullName>
    </recommendedName>
</protein>
<keyword evidence="2" id="KW-0645">Protease</keyword>
<comment type="caution">
    <text evidence="5">The sequence shown here is derived from an EMBL/GenBank/DDBJ whole genome shotgun (WGS) entry which is preliminary data.</text>
</comment>
<proteinExistence type="inferred from homology"/>
<dbReference type="GO" id="GO:0006508">
    <property type="term" value="P:proteolysis"/>
    <property type="evidence" value="ECO:0007669"/>
    <property type="project" value="UniProtKB-KW"/>
</dbReference>
<keyword evidence="6" id="KW-1185">Reference proteome</keyword>
<dbReference type="PANTHER" id="PTHR34718:SF2">
    <property type="entry name" value="PHD-TYPE DOMAIN-CONTAINING PROTEIN"/>
    <property type="match status" value="1"/>
</dbReference>
<dbReference type="PANTHER" id="PTHR34718">
    <property type="entry name" value="PHD-TYPE DOMAIN-CONTAINING PROTEIN"/>
    <property type="match status" value="1"/>
</dbReference>
<dbReference type="InterPro" id="IPR038765">
    <property type="entry name" value="Papain-like_cys_pep_sf"/>
</dbReference>
<dbReference type="OrthoDB" id="10133727at2759"/>
<dbReference type="Gene3D" id="3.40.395.10">
    <property type="entry name" value="Adenoviral Proteinase, Chain A"/>
    <property type="match status" value="1"/>
</dbReference>
<dbReference type="GO" id="GO:0008234">
    <property type="term" value="F:cysteine-type peptidase activity"/>
    <property type="evidence" value="ECO:0007669"/>
    <property type="project" value="InterPro"/>
</dbReference>